<dbReference type="GO" id="GO:0006012">
    <property type="term" value="P:galactose metabolic process"/>
    <property type="evidence" value="ECO:0007669"/>
    <property type="project" value="UniProtKB-KW"/>
</dbReference>
<feature type="domain" description="GHMP kinase N-terminal" evidence="6">
    <location>
        <begin position="79"/>
        <end position="168"/>
    </location>
</feature>
<dbReference type="InterPro" id="IPR013750">
    <property type="entry name" value="GHMP_kinase_C_dom"/>
</dbReference>
<dbReference type="PIRSF" id="PIRSF000530">
    <property type="entry name" value="Galactokinase"/>
    <property type="match status" value="1"/>
</dbReference>
<dbReference type="GO" id="GO:0004335">
    <property type="term" value="F:galactokinase activity"/>
    <property type="evidence" value="ECO:0007669"/>
    <property type="project" value="InterPro"/>
</dbReference>
<evidence type="ECO:0000256" key="2">
    <source>
        <dbReference type="ARBA" id="ARBA00022741"/>
    </source>
</evidence>
<comment type="caution">
    <text evidence="9">The sequence shown here is derived from an EMBL/GenBank/DDBJ whole genome shotgun (WGS) entry which is preliminary data.</text>
</comment>
<reference evidence="9 10" key="1">
    <citation type="journal article" date="2016" name="Nat. Commun.">
        <title>Thousands of microbial genomes shed light on interconnected biogeochemical processes in an aquifer system.</title>
        <authorList>
            <person name="Anantharaman K."/>
            <person name="Brown C.T."/>
            <person name="Hug L.A."/>
            <person name="Sharon I."/>
            <person name="Castelle C.J."/>
            <person name="Probst A.J."/>
            <person name="Thomas B.C."/>
            <person name="Singh A."/>
            <person name="Wilkins M.J."/>
            <person name="Karaoz U."/>
            <person name="Brodie E.L."/>
            <person name="Williams K.H."/>
            <person name="Hubbard S.S."/>
            <person name="Banfield J.F."/>
        </authorList>
    </citation>
    <scope>NUCLEOTIDE SEQUENCE [LARGE SCALE GENOMIC DNA]</scope>
</reference>
<dbReference type="Pfam" id="PF00288">
    <property type="entry name" value="GHMP_kinases_N"/>
    <property type="match status" value="1"/>
</dbReference>
<feature type="domain" description="Galactokinase N-terminal" evidence="8">
    <location>
        <begin position="5"/>
        <end position="40"/>
    </location>
</feature>
<dbReference type="PANTHER" id="PTHR10457">
    <property type="entry name" value="MEVALONATE KINASE/GALACTOKINASE"/>
    <property type="match status" value="1"/>
</dbReference>
<dbReference type="GO" id="GO:0005829">
    <property type="term" value="C:cytosol"/>
    <property type="evidence" value="ECO:0007669"/>
    <property type="project" value="TreeGrafter"/>
</dbReference>
<dbReference type="Gene3D" id="3.30.70.890">
    <property type="entry name" value="GHMP kinase, C-terminal domain"/>
    <property type="match status" value="1"/>
</dbReference>
<dbReference type="InterPro" id="IPR000705">
    <property type="entry name" value="Galactokinase"/>
</dbReference>
<dbReference type="InterPro" id="IPR036554">
    <property type="entry name" value="GHMP_kinase_C_sf"/>
</dbReference>
<dbReference type="InterPro" id="IPR020568">
    <property type="entry name" value="Ribosomal_Su5_D2-typ_SF"/>
</dbReference>
<dbReference type="EMBL" id="MGDB01000127">
    <property type="protein sequence ID" value="OGL39142.1"/>
    <property type="molecule type" value="Genomic_DNA"/>
</dbReference>
<keyword evidence="3" id="KW-0808">Transferase</keyword>
<evidence type="ECO:0000313" key="9">
    <source>
        <dbReference type="EMBL" id="OGL39142.1"/>
    </source>
</evidence>
<evidence type="ECO:0000259" key="8">
    <source>
        <dbReference type="Pfam" id="PF10509"/>
    </source>
</evidence>
<evidence type="ECO:0000256" key="5">
    <source>
        <dbReference type="ARBA" id="ARBA00023144"/>
    </source>
</evidence>
<feature type="domain" description="GHMP kinase C-terminal" evidence="7">
    <location>
        <begin position="284"/>
        <end position="348"/>
    </location>
</feature>
<comment type="similarity">
    <text evidence="1">Belongs to the GHMP kinase family. GalK subfamily.</text>
</comment>
<evidence type="ECO:0000256" key="3">
    <source>
        <dbReference type="ARBA" id="ARBA00022777"/>
    </source>
</evidence>
<dbReference type="InterPro" id="IPR019539">
    <property type="entry name" value="GalKase_N"/>
</dbReference>
<dbReference type="InterPro" id="IPR006204">
    <property type="entry name" value="GHMP_kinase_N_dom"/>
</dbReference>
<dbReference type="InterPro" id="IPR006206">
    <property type="entry name" value="Mevalonate/galactokinase"/>
</dbReference>
<sequence>MDKDKIITISAPGRICLFGEHQDYFGLPVISAAVNLRIRIKGTGNKDRALKIEMPDIGEKEVIKLSTKNFTPEKERDYLRSCLTVLTRYGYKFDQGYDCIIESSIPIGKGVSSSSAMVAAWIKFLLTISKSKKVVSEEELAELAYQAEVKEFNEPGGMQDHYCASLGGLLYIDSGSDGDSVKKTEAIRLKIKLNGFVIGDSLVQKDTKGVLNRIKTNVYSAVEKIREEYRAFDFRKTQIEEIKKFLGKLPEEPRLKLEATFMTRDLTREVKGFIDKGEVYDVSFGRWLDKQHSILRDGLQISTKKIEELIHTAKSAGALGCKINGSGGGGCFLAFAPGKENEVIEAIEQADGKGHRVSIDRGVAVEGENDASS</sequence>
<dbReference type="PRINTS" id="PR00473">
    <property type="entry name" value="GALCTOKINASE"/>
</dbReference>
<dbReference type="GO" id="GO:0005524">
    <property type="term" value="F:ATP binding"/>
    <property type="evidence" value="ECO:0007669"/>
    <property type="project" value="UniProtKB-KW"/>
</dbReference>
<keyword evidence="4" id="KW-0067">ATP-binding</keyword>
<name>A0A1F7RC74_9BACT</name>
<dbReference type="InterPro" id="IPR014721">
    <property type="entry name" value="Ribsml_uS5_D2-typ_fold_subgr"/>
</dbReference>
<gene>
    <name evidence="9" type="ORF">A2042_08035</name>
</gene>
<keyword evidence="5" id="KW-0299">Galactose metabolism</keyword>
<dbReference type="AlphaFoldDB" id="A0A1F7RC74"/>
<evidence type="ECO:0000259" key="6">
    <source>
        <dbReference type="Pfam" id="PF00288"/>
    </source>
</evidence>
<evidence type="ECO:0000259" key="7">
    <source>
        <dbReference type="Pfam" id="PF08544"/>
    </source>
</evidence>
<dbReference type="Proteomes" id="UP000178526">
    <property type="component" value="Unassembled WGS sequence"/>
</dbReference>
<keyword evidence="5" id="KW-0119">Carbohydrate metabolism</keyword>
<evidence type="ECO:0000256" key="4">
    <source>
        <dbReference type="ARBA" id="ARBA00022840"/>
    </source>
</evidence>
<dbReference type="Pfam" id="PF10509">
    <property type="entry name" value="GalKase_gal_bdg"/>
    <property type="match status" value="1"/>
</dbReference>
<evidence type="ECO:0008006" key="11">
    <source>
        <dbReference type="Google" id="ProtNLM"/>
    </source>
</evidence>
<dbReference type="SUPFAM" id="SSF54211">
    <property type="entry name" value="Ribosomal protein S5 domain 2-like"/>
    <property type="match status" value="1"/>
</dbReference>
<dbReference type="PANTHER" id="PTHR10457:SF7">
    <property type="entry name" value="GALACTOKINASE-RELATED"/>
    <property type="match status" value="1"/>
</dbReference>
<dbReference type="Pfam" id="PF08544">
    <property type="entry name" value="GHMP_kinases_C"/>
    <property type="match status" value="1"/>
</dbReference>
<dbReference type="Gene3D" id="3.30.230.10">
    <property type="match status" value="1"/>
</dbReference>
<keyword evidence="3" id="KW-0418">Kinase</keyword>
<organism evidence="9 10">
    <name type="scientific">Candidatus Schekmanbacteria bacterium GWA2_38_11</name>
    <dbReference type="NCBI Taxonomy" id="1817876"/>
    <lineage>
        <taxon>Bacteria</taxon>
        <taxon>Candidatus Schekmaniibacteriota</taxon>
    </lineage>
</organism>
<evidence type="ECO:0000256" key="1">
    <source>
        <dbReference type="ARBA" id="ARBA00006566"/>
    </source>
</evidence>
<protein>
    <recommendedName>
        <fullName evidence="11">GHMP kinase</fullName>
    </recommendedName>
</protein>
<accession>A0A1F7RC74</accession>
<keyword evidence="2" id="KW-0547">Nucleotide-binding</keyword>
<dbReference type="SUPFAM" id="SSF55060">
    <property type="entry name" value="GHMP Kinase, C-terminal domain"/>
    <property type="match status" value="1"/>
</dbReference>
<evidence type="ECO:0000313" key="10">
    <source>
        <dbReference type="Proteomes" id="UP000178526"/>
    </source>
</evidence>
<proteinExistence type="inferred from homology"/>
<dbReference type="PRINTS" id="PR00959">
    <property type="entry name" value="MEVGALKINASE"/>
</dbReference>